<dbReference type="Pfam" id="PF01300">
    <property type="entry name" value="Sua5_yciO_yrdC"/>
    <property type="match status" value="1"/>
</dbReference>
<dbReference type="EC" id="2.7.7.87" evidence="3"/>
<keyword evidence="4" id="KW-0963">Cytoplasm</keyword>
<proteinExistence type="inferred from homology"/>
<gene>
    <name evidence="13" type="ORF">A2008_08815</name>
</gene>
<protein>
    <recommendedName>
        <fullName evidence="10">L-threonylcarbamoyladenylate synthase</fullName>
        <ecNumber evidence="3">2.7.7.87</ecNumber>
    </recommendedName>
    <alternativeName>
        <fullName evidence="10">L-threonylcarbamoyladenylate synthase</fullName>
    </alternativeName>
</protein>
<comment type="similarity">
    <text evidence="2">Belongs to the SUA5 family.</text>
</comment>
<dbReference type="InterPro" id="IPR017945">
    <property type="entry name" value="DHBP_synth_RibB-like_a/b_dom"/>
</dbReference>
<dbReference type="Proteomes" id="UP000178735">
    <property type="component" value="Unassembled WGS sequence"/>
</dbReference>
<comment type="catalytic activity">
    <reaction evidence="11">
        <text>L-threonine + hydrogencarbonate + ATP = L-threonylcarbamoyladenylate + diphosphate + H2O</text>
        <dbReference type="Rhea" id="RHEA:36407"/>
        <dbReference type="ChEBI" id="CHEBI:15377"/>
        <dbReference type="ChEBI" id="CHEBI:17544"/>
        <dbReference type="ChEBI" id="CHEBI:30616"/>
        <dbReference type="ChEBI" id="CHEBI:33019"/>
        <dbReference type="ChEBI" id="CHEBI:57926"/>
        <dbReference type="ChEBI" id="CHEBI:73682"/>
        <dbReference type="EC" id="2.7.7.87"/>
    </reaction>
</comment>
<dbReference type="GO" id="GO:0061710">
    <property type="term" value="F:L-threonylcarbamoyladenylate synthase"/>
    <property type="evidence" value="ECO:0007669"/>
    <property type="project" value="UniProtKB-EC"/>
</dbReference>
<evidence type="ECO:0000256" key="10">
    <source>
        <dbReference type="ARBA" id="ARBA00029774"/>
    </source>
</evidence>
<evidence type="ECO:0000256" key="4">
    <source>
        <dbReference type="ARBA" id="ARBA00022490"/>
    </source>
</evidence>
<evidence type="ECO:0000256" key="1">
    <source>
        <dbReference type="ARBA" id="ARBA00004496"/>
    </source>
</evidence>
<dbReference type="NCBIfam" id="TIGR00057">
    <property type="entry name" value="L-threonylcarbamoyladenylate synthase"/>
    <property type="match status" value="1"/>
</dbReference>
<dbReference type="GO" id="GO:0006450">
    <property type="term" value="P:regulation of translational fidelity"/>
    <property type="evidence" value="ECO:0007669"/>
    <property type="project" value="TreeGrafter"/>
</dbReference>
<dbReference type="SUPFAM" id="SSF55821">
    <property type="entry name" value="YrdC/RibB"/>
    <property type="match status" value="1"/>
</dbReference>
<dbReference type="Gene3D" id="3.90.870.10">
    <property type="entry name" value="DHBP synthase"/>
    <property type="match status" value="1"/>
</dbReference>
<evidence type="ECO:0000259" key="12">
    <source>
        <dbReference type="PROSITE" id="PS51163"/>
    </source>
</evidence>
<keyword evidence="9" id="KW-0067">ATP-binding</keyword>
<evidence type="ECO:0000256" key="5">
    <source>
        <dbReference type="ARBA" id="ARBA00022679"/>
    </source>
</evidence>
<dbReference type="GO" id="GO:0003725">
    <property type="term" value="F:double-stranded RNA binding"/>
    <property type="evidence" value="ECO:0007669"/>
    <property type="project" value="InterPro"/>
</dbReference>
<name>A0A1F7WLM4_9BACT</name>
<evidence type="ECO:0000256" key="9">
    <source>
        <dbReference type="ARBA" id="ARBA00022840"/>
    </source>
</evidence>
<dbReference type="PANTHER" id="PTHR17490">
    <property type="entry name" value="SUA5"/>
    <property type="match status" value="1"/>
</dbReference>
<keyword evidence="6" id="KW-0819">tRNA processing</keyword>
<evidence type="ECO:0000256" key="3">
    <source>
        <dbReference type="ARBA" id="ARBA00012584"/>
    </source>
</evidence>
<dbReference type="GO" id="GO:0000049">
    <property type="term" value="F:tRNA binding"/>
    <property type="evidence" value="ECO:0007669"/>
    <property type="project" value="TreeGrafter"/>
</dbReference>
<keyword evidence="7" id="KW-0548">Nucleotidyltransferase</keyword>
<evidence type="ECO:0000256" key="11">
    <source>
        <dbReference type="ARBA" id="ARBA00048366"/>
    </source>
</evidence>
<dbReference type="GO" id="GO:0005737">
    <property type="term" value="C:cytoplasm"/>
    <property type="evidence" value="ECO:0007669"/>
    <property type="project" value="UniProtKB-SubCell"/>
</dbReference>
<dbReference type="InterPro" id="IPR006070">
    <property type="entry name" value="Sua5-like_dom"/>
</dbReference>
<evidence type="ECO:0000256" key="2">
    <source>
        <dbReference type="ARBA" id="ARBA00007663"/>
    </source>
</evidence>
<sequence length="212" mass="23062">MAIIVSYPIPNIADMPLPSITKESLVIFPTETVYGIGAFLSNEEGIESIYELKGRENKPLSLHVANPAEVDKYAEYISPVAERAMALYSPGPLLMIFTAKKNVKLPGRLLMNGKIGVRVFSNFIGASLINMVNEPLVATSANLSGGTSPRNFFEVPEELIDGCDYAFDNGPTVYQKDSSVIDFSSGVPVLLREGAVPYDELKSVLCADIRRV</sequence>
<evidence type="ECO:0000256" key="7">
    <source>
        <dbReference type="ARBA" id="ARBA00022695"/>
    </source>
</evidence>
<feature type="domain" description="YrdC-like" evidence="12">
    <location>
        <begin position="10"/>
        <end position="196"/>
    </location>
</feature>
<evidence type="ECO:0000256" key="6">
    <source>
        <dbReference type="ARBA" id="ARBA00022694"/>
    </source>
</evidence>
<dbReference type="EMBL" id="MGFH01000157">
    <property type="protein sequence ID" value="OGM03744.1"/>
    <property type="molecule type" value="Genomic_DNA"/>
</dbReference>
<reference evidence="13 14" key="1">
    <citation type="journal article" date="2016" name="Nat. Commun.">
        <title>Thousands of microbial genomes shed light on interconnected biogeochemical processes in an aquifer system.</title>
        <authorList>
            <person name="Anantharaman K."/>
            <person name="Brown C.T."/>
            <person name="Hug L.A."/>
            <person name="Sharon I."/>
            <person name="Castelle C.J."/>
            <person name="Probst A.J."/>
            <person name="Thomas B.C."/>
            <person name="Singh A."/>
            <person name="Wilkins M.J."/>
            <person name="Karaoz U."/>
            <person name="Brodie E.L."/>
            <person name="Williams K.H."/>
            <person name="Hubbard S.S."/>
            <person name="Banfield J.F."/>
        </authorList>
    </citation>
    <scope>NUCLEOTIDE SEQUENCE [LARGE SCALE GENOMIC DNA]</scope>
</reference>
<evidence type="ECO:0000313" key="13">
    <source>
        <dbReference type="EMBL" id="OGM03744.1"/>
    </source>
</evidence>
<organism evidence="13 14">
    <name type="scientific">Candidatus Wallbacteria bacterium GWC2_49_35</name>
    <dbReference type="NCBI Taxonomy" id="1817813"/>
    <lineage>
        <taxon>Bacteria</taxon>
        <taxon>Candidatus Walliibacteriota</taxon>
    </lineage>
</organism>
<evidence type="ECO:0000313" key="14">
    <source>
        <dbReference type="Proteomes" id="UP000178735"/>
    </source>
</evidence>
<comment type="caution">
    <text evidence="13">The sequence shown here is derived from an EMBL/GenBank/DDBJ whole genome shotgun (WGS) entry which is preliminary data.</text>
</comment>
<dbReference type="PANTHER" id="PTHR17490:SF16">
    <property type="entry name" value="THREONYLCARBAMOYL-AMP SYNTHASE"/>
    <property type="match status" value="1"/>
</dbReference>
<dbReference type="GO" id="GO:0008033">
    <property type="term" value="P:tRNA processing"/>
    <property type="evidence" value="ECO:0007669"/>
    <property type="project" value="UniProtKB-KW"/>
</dbReference>
<accession>A0A1F7WLM4</accession>
<dbReference type="STRING" id="1817813.A2008_08815"/>
<comment type="subcellular location">
    <subcellularLocation>
        <location evidence="1">Cytoplasm</location>
    </subcellularLocation>
</comment>
<keyword evidence="8" id="KW-0547">Nucleotide-binding</keyword>
<dbReference type="AlphaFoldDB" id="A0A1F7WLM4"/>
<dbReference type="PROSITE" id="PS51163">
    <property type="entry name" value="YRDC"/>
    <property type="match status" value="1"/>
</dbReference>
<keyword evidence="5" id="KW-0808">Transferase</keyword>
<dbReference type="GO" id="GO:0005524">
    <property type="term" value="F:ATP binding"/>
    <property type="evidence" value="ECO:0007669"/>
    <property type="project" value="UniProtKB-KW"/>
</dbReference>
<evidence type="ECO:0000256" key="8">
    <source>
        <dbReference type="ARBA" id="ARBA00022741"/>
    </source>
</evidence>
<dbReference type="InterPro" id="IPR050156">
    <property type="entry name" value="TC-AMP_synthase_SUA5"/>
</dbReference>